<protein>
    <recommendedName>
        <fullName evidence="2">Arabidopsis retrotransposon Orf1 C-terminal domain-containing protein</fullName>
    </recommendedName>
</protein>
<feature type="region of interest" description="Disordered" evidence="1">
    <location>
        <begin position="635"/>
        <end position="682"/>
    </location>
</feature>
<dbReference type="InterPro" id="IPR004312">
    <property type="entry name" value="ATHILA_Orf1_C"/>
</dbReference>
<reference evidence="3" key="1">
    <citation type="submission" date="2019-12" db="EMBL/GenBank/DDBJ databases">
        <title>Genome sequencing and annotation of Brassica cretica.</title>
        <authorList>
            <person name="Studholme D.J."/>
            <person name="Sarris P.F."/>
        </authorList>
    </citation>
    <scope>NUCLEOTIDE SEQUENCE</scope>
    <source>
        <strain evidence="3">PFS-001/15</strain>
        <tissue evidence="3">Leaf</tissue>
    </source>
</reference>
<evidence type="ECO:0000313" key="3">
    <source>
        <dbReference type="EMBL" id="KAF2606755.1"/>
    </source>
</evidence>
<gene>
    <name evidence="3" type="ORF">F2Q68_00044445</name>
</gene>
<evidence type="ECO:0000256" key="1">
    <source>
        <dbReference type="SAM" id="MobiDB-lite"/>
    </source>
</evidence>
<dbReference type="Proteomes" id="UP000712281">
    <property type="component" value="Unassembled WGS sequence"/>
</dbReference>
<sequence length="755" mass="85248">MQWGLDVAPRFEDLDDVSAEFEARASKTQNINDVGAGYGTEVPKPLHDSPGTMTKTNKTDMEAKKAAAARRETALRGKPLKPSEPSQQGVERTSRQQVLAAKKAKEREKKEGKAVASSSRDEGKEEPAPSMKVKMSKGKGIAVERDMSKAPTVEELYHHLAKGVSWVPTRFADTKMMEELGIEGDVRTMQQHMKMESFYSMAHPTYVEPSCQFLTTLEATFHEVEHVRQGWGKIKFKVNGKTHFMSFKDIGAMMGLEDDEDPTLPRFNKLPTGVWRVISRNSHATGHDKNSAIRHPAVRYLHRILVHTLYPRKERGTVNEEELRLLYRTVRDNVTPEQLEEFEEIDDMTFPTTNIFEDFGMVGLFVERLMYYKDWVWTTTDSSPQLGIGGLITPLLIANGVNLGNDPKGPSFIDAPYLRIATYIGGRSKTPTVEELYHHLAKGVSWIPTRFADTKMMEELRIEGDVRIMLQHMKMESFYSMAYATYVEPSCQFLATLKATFHEVEHVRQGWGKIKFKVNGKTHFMSFKDIGAMMGLEDNEDPTLPRFNKLPTGLKTKYKELKKTVKRQAEASPQFMKKVADLLDRGGVGGCSSEDFVTRDTSVPQPQPFNPVTNPSLALGPPLTARQLLCLARNPEAPESNSGNKSPSLPQPMTKPTMRRAPERATGATYDTRSRRNEDSVTSCTGVRHLLQAQPLVDNFPDVERPGGATSRTRPQFEDVKMAFRETFRSGVTNPLQMWSYLLERRHKPARDLET</sequence>
<feature type="compositionally biased region" description="Polar residues" evidence="1">
    <location>
        <begin position="84"/>
        <end position="97"/>
    </location>
</feature>
<dbReference type="AlphaFoldDB" id="A0A8S9LI64"/>
<feature type="domain" description="Arabidopsis retrotransposon Orf1 C-terminal" evidence="2">
    <location>
        <begin position="144"/>
        <end position="422"/>
    </location>
</feature>
<evidence type="ECO:0000313" key="4">
    <source>
        <dbReference type="Proteomes" id="UP000712281"/>
    </source>
</evidence>
<feature type="region of interest" description="Disordered" evidence="1">
    <location>
        <begin position="29"/>
        <end position="141"/>
    </location>
</feature>
<evidence type="ECO:0000259" key="2">
    <source>
        <dbReference type="Pfam" id="PF03078"/>
    </source>
</evidence>
<name>A0A8S9LI64_BRACR</name>
<organism evidence="3 4">
    <name type="scientific">Brassica cretica</name>
    <name type="common">Mustard</name>
    <dbReference type="NCBI Taxonomy" id="69181"/>
    <lineage>
        <taxon>Eukaryota</taxon>
        <taxon>Viridiplantae</taxon>
        <taxon>Streptophyta</taxon>
        <taxon>Embryophyta</taxon>
        <taxon>Tracheophyta</taxon>
        <taxon>Spermatophyta</taxon>
        <taxon>Magnoliopsida</taxon>
        <taxon>eudicotyledons</taxon>
        <taxon>Gunneridae</taxon>
        <taxon>Pentapetalae</taxon>
        <taxon>rosids</taxon>
        <taxon>malvids</taxon>
        <taxon>Brassicales</taxon>
        <taxon>Brassicaceae</taxon>
        <taxon>Brassiceae</taxon>
        <taxon>Brassica</taxon>
    </lineage>
</organism>
<comment type="caution">
    <text evidence="3">The sequence shown here is derived from an EMBL/GenBank/DDBJ whole genome shotgun (WGS) entry which is preliminary data.</text>
</comment>
<dbReference type="EMBL" id="QGKW02000276">
    <property type="protein sequence ID" value="KAF2606755.1"/>
    <property type="molecule type" value="Genomic_DNA"/>
</dbReference>
<feature type="compositionally biased region" description="Basic and acidic residues" evidence="1">
    <location>
        <begin position="57"/>
        <end position="75"/>
    </location>
</feature>
<feature type="region of interest" description="Disordered" evidence="1">
    <location>
        <begin position="594"/>
        <end position="620"/>
    </location>
</feature>
<feature type="compositionally biased region" description="Polar residues" evidence="1">
    <location>
        <begin position="599"/>
        <end position="616"/>
    </location>
</feature>
<feature type="domain" description="Arabidopsis retrotransposon Orf1 C-terminal" evidence="2">
    <location>
        <begin position="427"/>
        <end position="549"/>
    </location>
</feature>
<feature type="compositionally biased region" description="Basic and acidic residues" evidence="1">
    <location>
        <begin position="103"/>
        <end position="127"/>
    </location>
</feature>
<accession>A0A8S9LI64</accession>
<proteinExistence type="predicted"/>
<feature type="compositionally biased region" description="Polar residues" evidence="1">
    <location>
        <begin position="639"/>
        <end position="648"/>
    </location>
</feature>
<dbReference type="Pfam" id="PF03078">
    <property type="entry name" value="ATHILA"/>
    <property type="match status" value="2"/>
</dbReference>